<dbReference type="GO" id="GO:0071949">
    <property type="term" value="F:FAD binding"/>
    <property type="evidence" value="ECO:0007669"/>
    <property type="project" value="InterPro"/>
</dbReference>
<sequence length="383" mass="42993">MILLSFLMGLSYRAPPYQELINSVPQIGRPSELTLEYDVIIVGAGPSGAAAARGLINGGLKVLVIEKKKLPRYKICSGIIFKKSQEITKKYFGQIPHSAYAAPNFLKGVRFWDNNEYFTDWPFSKDGNGAPNIWRSEYDYWLIKNSGAEVLDCWNVTGFTDSNHHVSLECYHTNRNEKKEIKCKYLISAEGSQSLIRSRLDPPFEKSLKWFIAYQNYYEGYSDIDPYFYHGFLNSQYGDVYAWFSMKDGLQVFGTAVKMGNKLSFCLDHYTKMLENKFGLRLTKLIRKTACLGNDMCTTDRFYLGKGNVFLVGEAAGFLNAFGEGISCALSTGLSAAEAICKSVSSGGDSLALYTELTKQERKQVTISWKLGAKIAGRNLMPV</sequence>
<evidence type="ECO:0000313" key="2">
    <source>
        <dbReference type="EMBL" id="OQD44727.1"/>
    </source>
</evidence>
<dbReference type="Gene3D" id="3.50.50.60">
    <property type="entry name" value="FAD/NAD(P)-binding domain"/>
    <property type="match status" value="1"/>
</dbReference>
<accession>A0A1V6LX70</accession>
<dbReference type="PRINTS" id="PR00420">
    <property type="entry name" value="RNGMNOXGNASE"/>
</dbReference>
<dbReference type="AlphaFoldDB" id="A0A1V6LX70"/>
<gene>
    <name evidence="2" type="ORF">BIY37_11970</name>
</gene>
<proteinExistence type="predicted"/>
<dbReference type="InterPro" id="IPR050407">
    <property type="entry name" value="Geranylgeranyl_reductase"/>
</dbReference>
<dbReference type="Proteomes" id="UP000242219">
    <property type="component" value="Unassembled WGS sequence"/>
</dbReference>
<comment type="caution">
    <text evidence="2">The sequence shown here is derived from an EMBL/GenBank/DDBJ whole genome shotgun (WGS) entry which is preliminary data.</text>
</comment>
<dbReference type="InterPro" id="IPR036188">
    <property type="entry name" value="FAD/NAD-bd_sf"/>
</dbReference>
<dbReference type="Pfam" id="PF01494">
    <property type="entry name" value="FAD_binding_3"/>
    <property type="match status" value="1"/>
</dbReference>
<dbReference type="PANTHER" id="PTHR42685">
    <property type="entry name" value="GERANYLGERANYL DIPHOSPHATE REDUCTASE"/>
    <property type="match status" value="1"/>
</dbReference>
<dbReference type="InterPro" id="IPR002938">
    <property type="entry name" value="FAD-bd"/>
</dbReference>
<evidence type="ECO:0000259" key="1">
    <source>
        <dbReference type="Pfam" id="PF01494"/>
    </source>
</evidence>
<dbReference type="SUPFAM" id="SSF51905">
    <property type="entry name" value="FAD/NAD(P)-binding domain"/>
    <property type="match status" value="1"/>
</dbReference>
<reference evidence="2 3" key="1">
    <citation type="journal article" date="2016" name="Genome Announc.">
        <title>Draft Genome Sequence of the Anaerobic Ammonium-Oxidizing Bacterium 'Candidatus Brocadia sp. 40'.</title>
        <authorList>
            <person name="Ali M."/>
            <person name="Haroon M.F."/>
            <person name="Narita Y."/>
            <person name="Zhang L."/>
            <person name="Rangel Shaw D."/>
            <person name="Okabe S."/>
            <person name="Saikaly P.E."/>
        </authorList>
    </citation>
    <scope>NUCLEOTIDE SEQUENCE [LARGE SCALE GENOMIC DNA]</scope>
    <source>
        <strain evidence="2 3">40</strain>
    </source>
</reference>
<organism evidence="2 3">
    <name type="scientific">Candidatus Brocadia sapporoensis</name>
    <dbReference type="NCBI Taxonomy" id="392547"/>
    <lineage>
        <taxon>Bacteria</taxon>
        <taxon>Pseudomonadati</taxon>
        <taxon>Planctomycetota</taxon>
        <taxon>Candidatus Brocadiia</taxon>
        <taxon>Candidatus Brocadiales</taxon>
        <taxon>Candidatus Brocadiaceae</taxon>
        <taxon>Candidatus Brocadia</taxon>
    </lineage>
</organism>
<dbReference type="PANTHER" id="PTHR42685:SF22">
    <property type="entry name" value="CONDITIONED MEDIUM FACTOR RECEPTOR 1"/>
    <property type="match status" value="1"/>
</dbReference>
<keyword evidence="3" id="KW-1185">Reference proteome</keyword>
<protein>
    <recommendedName>
        <fullName evidence="1">FAD-binding domain-containing protein</fullName>
    </recommendedName>
</protein>
<dbReference type="EMBL" id="MJUW02000117">
    <property type="protein sequence ID" value="OQD44727.1"/>
    <property type="molecule type" value="Genomic_DNA"/>
</dbReference>
<evidence type="ECO:0000313" key="3">
    <source>
        <dbReference type="Proteomes" id="UP000242219"/>
    </source>
</evidence>
<name>A0A1V6LX70_9BACT</name>
<feature type="domain" description="FAD-binding" evidence="1">
    <location>
        <begin position="36"/>
        <end position="316"/>
    </location>
</feature>